<dbReference type="InterPro" id="IPR029063">
    <property type="entry name" value="SAM-dependent_MTases_sf"/>
</dbReference>
<dbReference type="PANTHER" id="PTHR43464:SF94">
    <property type="entry name" value="MALONYL-[ACYL-CARRIER PROTEIN] O-METHYLTRANSFERASE"/>
    <property type="match status" value="1"/>
</dbReference>
<evidence type="ECO:0000256" key="7">
    <source>
        <dbReference type="ARBA" id="ARBA00022756"/>
    </source>
</evidence>
<dbReference type="InterPro" id="IPR011814">
    <property type="entry name" value="BioC"/>
</dbReference>
<dbReference type="HOGENOM" id="CLU_046586_2_2_6"/>
<dbReference type="HAMAP" id="MF_00835">
    <property type="entry name" value="BioC"/>
    <property type="match status" value="1"/>
</dbReference>
<dbReference type="OrthoDB" id="9760689at2"/>
<dbReference type="PATRIC" id="fig|1441930.4.peg.3972"/>
<keyword evidence="7 8" id="KW-0093">Biotin biosynthesis</keyword>
<dbReference type="STRING" id="1441930.Z042_20135"/>
<keyword evidence="5 8" id="KW-0808">Transferase</keyword>
<name>W0LCT7_9GAMM</name>
<dbReference type="GO" id="GO:0010340">
    <property type="term" value="F:carboxyl-O-methyltransferase activity"/>
    <property type="evidence" value="ECO:0007669"/>
    <property type="project" value="UniProtKB-UniRule"/>
</dbReference>
<dbReference type="SUPFAM" id="SSF53335">
    <property type="entry name" value="S-adenosyl-L-methionine-dependent methyltransferases"/>
    <property type="match status" value="1"/>
</dbReference>
<dbReference type="GO" id="GO:0032259">
    <property type="term" value="P:methylation"/>
    <property type="evidence" value="ECO:0007669"/>
    <property type="project" value="UniProtKB-KW"/>
</dbReference>
<accession>W0LCT7</accession>
<comment type="catalytic activity">
    <reaction evidence="1 8">
        <text>malonyl-[ACP] + S-adenosyl-L-methionine = malonyl-[ACP] methyl ester + S-adenosyl-L-homocysteine</text>
        <dbReference type="Rhea" id="RHEA:17105"/>
        <dbReference type="Rhea" id="RHEA-COMP:9623"/>
        <dbReference type="Rhea" id="RHEA-COMP:9954"/>
        <dbReference type="ChEBI" id="CHEBI:57856"/>
        <dbReference type="ChEBI" id="CHEBI:59789"/>
        <dbReference type="ChEBI" id="CHEBI:78449"/>
        <dbReference type="ChEBI" id="CHEBI:78845"/>
        <dbReference type="EC" id="2.1.1.197"/>
    </reaction>
</comment>
<sequence length="255" mass="28367">MTLAADWVNKQAVAAAFSRAAEGYDAAAVLQREVGERLLKMGRNHPGQQLLDAGCGTGYFSRRWRELGKQVTALDLAPGMLAFARQQQAADRYLLGDIENIPLPAAAVDICFSSLVVQWCSDLRRALAELYRVTRPGGMILFSTLATDSLYQLADAWQQVDGERHVNDFLPSAQIAAACGDYRHHLQEAWQTLEYPDVMTLLRSLKGIGATHLHQGRNMGLLSRQRLAALQAAYPRHHGLFPLSYRLVYGVIYRD</sequence>
<dbReference type="AlphaFoldDB" id="W0LCT7"/>
<gene>
    <name evidence="8" type="primary">bioC</name>
    <name evidence="10" type="ORF">Z042_20135</name>
</gene>
<comment type="function">
    <text evidence="8">Converts the free carboxyl group of a malonyl-thioester to its methyl ester by transfer of a methyl group from S-adenosyl-L-methionine (SAM). It allows to synthesize pimeloyl-ACP via the fatty acid synthetic pathway.</text>
</comment>
<comment type="pathway">
    <text evidence="2 8">Cofactor biosynthesis; biotin biosynthesis.</text>
</comment>
<dbReference type="GO" id="GO:0102130">
    <property type="term" value="F:malonyl-CoA methyltransferase activity"/>
    <property type="evidence" value="ECO:0007669"/>
    <property type="project" value="UniProtKB-EC"/>
</dbReference>
<evidence type="ECO:0000313" key="10">
    <source>
        <dbReference type="EMBL" id="AHG21658.1"/>
    </source>
</evidence>
<dbReference type="GO" id="GO:0009102">
    <property type="term" value="P:biotin biosynthetic process"/>
    <property type="evidence" value="ECO:0007669"/>
    <property type="project" value="UniProtKB-UniRule"/>
</dbReference>
<dbReference type="UniPathway" id="UPA00078"/>
<dbReference type="PANTHER" id="PTHR43464">
    <property type="entry name" value="METHYLTRANSFERASE"/>
    <property type="match status" value="1"/>
</dbReference>
<evidence type="ECO:0000259" key="9">
    <source>
        <dbReference type="Pfam" id="PF08241"/>
    </source>
</evidence>
<organism evidence="10 11">
    <name type="scientific">Chania multitudinisentens RB-25</name>
    <dbReference type="NCBI Taxonomy" id="1441930"/>
    <lineage>
        <taxon>Bacteria</taxon>
        <taxon>Pseudomonadati</taxon>
        <taxon>Pseudomonadota</taxon>
        <taxon>Gammaproteobacteria</taxon>
        <taxon>Enterobacterales</taxon>
        <taxon>Yersiniaceae</taxon>
        <taxon>Chania</taxon>
    </lineage>
</organism>
<protein>
    <recommendedName>
        <fullName evidence="3 8">Malonyl-[acyl-carrier protein] O-methyltransferase</fullName>
        <shortName evidence="8">Malonyl-ACP O-methyltransferase</shortName>
        <ecNumber evidence="3 8">2.1.1.197</ecNumber>
    </recommendedName>
    <alternativeName>
        <fullName evidence="8">Biotin synthesis protein BioC</fullName>
    </alternativeName>
</protein>
<evidence type="ECO:0000256" key="4">
    <source>
        <dbReference type="ARBA" id="ARBA00022603"/>
    </source>
</evidence>
<evidence type="ECO:0000256" key="2">
    <source>
        <dbReference type="ARBA" id="ARBA00004746"/>
    </source>
</evidence>
<keyword evidence="4 8" id="KW-0489">Methyltransferase</keyword>
<dbReference type="EC" id="2.1.1.197" evidence="3 8"/>
<dbReference type="Pfam" id="PF08241">
    <property type="entry name" value="Methyltransf_11"/>
    <property type="match status" value="1"/>
</dbReference>
<reference evidence="10 11" key="1">
    <citation type="submission" date="2014-01" db="EMBL/GenBank/DDBJ databases">
        <title>Isolation of Serratia multitudinisentens RB-25 from Ex-Landfill site.</title>
        <authorList>
            <person name="Robson E.H.J."/>
        </authorList>
    </citation>
    <scope>NUCLEOTIDE SEQUENCE [LARGE SCALE GENOMIC DNA]</scope>
    <source>
        <strain evidence="10 11">RB-25</strain>
    </source>
</reference>
<dbReference type="CDD" id="cd02440">
    <property type="entry name" value="AdoMet_MTases"/>
    <property type="match status" value="1"/>
</dbReference>
<evidence type="ECO:0000256" key="1">
    <source>
        <dbReference type="ARBA" id="ARBA00000852"/>
    </source>
</evidence>
<dbReference type="Gene3D" id="3.40.50.150">
    <property type="entry name" value="Vaccinia Virus protein VP39"/>
    <property type="match status" value="1"/>
</dbReference>
<feature type="domain" description="Methyltransferase type 11" evidence="9">
    <location>
        <begin position="51"/>
        <end position="142"/>
    </location>
</feature>
<dbReference type="InterPro" id="IPR013216">
    <property type="entry name" value="Methyltransf_11"/>
</dbReference>
<proteinExistence type="inferred from homology"/>
<dbReference type="EMBL" id="CP007044">
    <property type="protein sequence ID" value="AHG21658.1"/>
    <property type="molecule type" value="Genomic_DNA"/>
</dbReference>
<evidence type="ECO:0000256" key="6">
    <source>
        <dbReference type="ARBA" id="ARBA00022691"/>
    </source>
</evidence>
<dbReference type="NCBIfam" id="TIGR02072">
    <property type="entry name" value="BioC"/>
    <property type="match status" value="1"/>
</dbReference>
<evidence type="ECO:0000256" key="5">
    <source>
        <dbReference type="ARBA" id="ARBA00022679"/>
    </source>
</evidence>
<dbReference type="KEGG" id="sfo:Z042_20135"/>
<dbReference type="GO" id="GO:0008757">
    <property type="term" value="F:S-adenosylmethionine-dependent methyltransferase activity"/>
    <property type="evidence" value="ECO:0007669"/>
    <property type="project" value="InterPro"/>
</dbReference>
<evidence type="ECO:0000313" key="11">
    <source>
        <dbReference type="Proteomes" id="UP000019030"/>
    </source>
</evidence>
<keyword evidence="11" id="KW-1185">Reference proteome</keyword>
<evidence type="ECO:0000256" key="8">
    <source>
        <dbReference type="HAMAP-Rule" id="MF_00835"/>
    </source>
</evidence>
<reference evidence="10 11" key="2">
    <citation type="submission" date="2015-03" db="EMBL/GenBank/DDBJ databases">
        <authorList>
            <person name="Chan K.-G."/>
        </authorList>
    </citation>
    <scope>NUCLEOTIDE SEQUENCE [LARGE SCALE GENOMIC DNA]</scope>
    <source>
        <strain evidence="10 11">RB-25</strain>
    </source>
</reference>
<dbReference type="eggNOG" id="COG2226">
    <property type="taxonomic scope" value="Bacteria"/>
</dbReference>
<evidence type="ECO:0000256" key="3">
    <source>
        <dbReference type="ARBA" id="ARBA00012327"/>
    </source>
</evidence>
<keyword evidence="6 8" id="KW-0949">S-adenosyl-L-methionine</keyword>
<dbReference type="RefSeq" id="WP_024911586.1">
    <property type="nucleotide sequence ID" value="NZ_CP007044.2"/>
</dbReference>
<dbReference type="Proteomes" id="UP000019030">
    <property type="component" value="Chromosome"/>
</dbReference>
<comment type="similarity">
    <text evidence="8">Belongs to the methyltransferase superfamily.</text>
</comment>